<dbReference type="Ensembl" id="ENSCINT00000035319.1">
    <property type="protein sequence ID" value="ENSCINP00000032797.1"/>
    <property type="gene ID" value="ENSCING00000020391.1"/>
</dbReference>
<keyword evidence="2" id="KW-1185">Reference proteome</keyword>
<protein>
    <submittedName>
        <fullName evidence="1">Uncharacterized protein</fullName>
    </submittedName>
</protein>
<dbReference type="AlphaFoldDB" id="H2XT13"/>
<evidence type="ECO:0000313" key="1">
    <source>
        <dbReference type="Ensembl" id="ENSCINP00000032797.1"/>
    </source>
</evidence>
<sequence>MRNTGDISSSMFKNRRHTACDFDGKYNIENSVWRAESWGGGSFDYLMKWK</sequence>
<accession>H2XT13</accession>
<evidence type="ECO:0000313" key="2">
    <source>
        <dbReference type="Proteomes" id="UP000008144"/>
    </source>
</evidence>
<reference evidence="2" key="1">
    <citation type="journal article" date="2002" name="Science">
        <title>The draft genome of Ciona intestinalis: insights into chordate and vertebrate origins.</title>
        <authorList>
            <person name="Dehal P."/>
            <person name="Satou Y."/>
            <person name="Campbell R.K."/>
            <person name="Chapman J."/>
            <person name="Degnan B."/>
            <person name="De Tomaso A."/>
            <person name="Davidson B."/>
            <person name="Di Gregorio A."/>
            <person name="Gelpke M."/>
            <person name="Goodstein D.M."/>
            <person name="Harafuji N."/>
            <person name="Hastings K.E."/>
            <person name="Ho I."/>
            <person name="Hotta K."/>
            <person name="Huang W."/>
            <person name="Kawashima T."/>
            <person name="Lemaire P."/>
            <person name="Martinez D."/>
            <person name="Meinertzhagen I.A."/>
            <person name="Necula S."/>
            <person name="Nonaka M."/>
            <person name="Putnam N."/>
            <person name="Rash S."/>
            <person name="Saiga H."/>
            <person name="Satake M."/>
            <person name="Terry A."/>
            <person name="Yamada L."/>
            <person name="Wang H.G."/>
            <person name="Awazu S."/>
            <person name="Azumi K."/>
            <person name="Boore J."/>
            <person name="Branno M."/>
            <person name="Chin-Bow S."/>
            <person name="DeSantis R."/>
            <person name="Doyle S."/>
            <person name="Francino P."/>
            <person name="Keys D.N."/>
            <person name="Haga S."/>
            <person name="Hayashi H."/>
            <person name="Hino K."/>
            <person name="Imai K.S."/>
            <person name="Inaba K."/>
            <person name="Kano S."/>
            <person name="Kobayashi K."/>
            <person name="Kobayashi M."/>
            <person name="Lee B.I."/>
            <person name="Makabe K.W."/>
            <person name="Manohar C."/>
            <person name="Matassi G."/>
            <person name="Medina M."/>
            <person name="Mochizuki Y."/>
            <person name="Mount S."/>
            <person name="Morishita T."/>
            <person name="Miura S."/>
            <person name="Nakayama A."/>
            <person name="Nishizaka S."/>
            <person name="Nomoto H."/>
            <person name="Ohta F."/>
            <person name="Oishi K."/>
            <person name="Rigoutsos I."/>
            <person name="Sano M."/>
            <person name="Sasaki A."/>
            <person name="Sasakura Y."/>
            <person name="Shoguchi E."/>
            <person name="Shin-i T."/>
            <person name="Spagnuolo A."/>
            <person name="Stainier D."/>
            <person name="Suzuki M.M."/>
            <person name="Tassy O."/>
            <person name="Takatori N."/>
            <person name="Tokuoka M."/>
            <person name="Yagi K."/>
            <person name="Yoshizaki F."/>
            <person name="Wada S."/>
            <person name="Zhang C."/>
            <person name="Hyatt P.D."/>
            <person name="Larimer F."/>
            <person name="Detter C."/>
            <person name="Doggett N."/>
            <person name="Glavina T."/>
            <person name="Hawkins T."/>
            <person name="Richardson P."/>
            <person name="Lucas S."/>
            <person name="Kohara Y."/>
            <person name="Levine M."/>
            <person name="Satoh N."/>
            <person name="Rokhsar D.S."/>
        </authorList>
    </citation>
    <scope>NUCLEOTIDE SEQUENCE [LARGE SCALE GENOMIC DNA]</scope>
</reference>
<dbReference type="Proteomes" id="UP000008144">
    <property type="component" value="Unassembled WGS sequence"/>
</dbReference>
<reference evidence="1" key="2">
    <citation type="submission" date="2025-08" db="UniProtKB">
        <authorList>
            <consortium name="Ensembl"/>
        </authorList>
    </citation>
    <scope>IDENTIFICATION</scope>
</reference>
<proteinExistence type="predicted"/>
<dbReference type="HOGENOM" id="CLU_3124476_0_0_1"/>
<reference evidence="1" key="3">
    <citation type="submission" date="2025-09" db="UniProtKB">
        <authorList>
            <consortium name="Ensembl"/>
        </authorList>
    </citation>
    <scope>IDENTIFICATION</scope>
</reference>
<name>H2XT13_CIOIN</name>
<organism evidence="1 2">
    <name type="scientific">Ciona intestinalis</name>
    <name type="common">Transparent sea squirt</name>
    <name type="synonym">Ascidia intestinalis</name>
    <dbReference type="NCBI Taxonomy" id="7719"/>
    <lineage>
        <taxon>Eukaryota</taxon>
        <taxon>Metazoa</taxon>
        <taxon>Chordata</taxon>
        <taxon>Tunicata</taxon>
        <taxon>Ascidiacea</taxon>
        <taxon>Phlebobranchia</taxon>
        <taxon>Cionidae</taxon>
        <taxon>Ciona</taxon>
    </lineage>
</organism>
<dbReference type="InParanoid" id="H2XT13"/>